<dbReference type="EC" id="5.1.2.3" evidence="13"/>
<evidence type="ECO:0000256" key="8">
    <source>
        <dbReference type="ARBA" id="ARBA00023239"/>
    </source>
</evidence>
<dbReference type="Gene3D" id="3.90.226.10">
    <property type="entry name" value="2-enoyl-CoA Hydratase, Chain A, domain 1"/>
    <property type="match status" value="1"/>
</dbReference>
<comment type="pathway">
    <text evidence="1">Lipid metabolism; fatty acid beta-oxidation.</text>
</comment>
<evidence type="ECO:0000313" key="13">
    <source>
        <dbReference type="EMBL" id="MDQ0472508.1"/>
    </source>
</evidence>
<accession>A0ABU0JE05</accession>
<dbReference type="InterPro" id="IPR050136">
    <property type="entry name" value="FA_oxidation_alpha_subunit"/>
</dbReference>
<comment type="caution">
    <text evidence="13">The sequence shown here is derived from an EMBL/GenBank/DDBJ whole genome shotgun (WGS) entry which is preliminary data.</text>
</comment>
<dbReference type="Gene3D" id="3.40.50.720">
    <property type="entry name" value="NAD(P)-binding Rossmann-like Domain"/>
    <property type="match status" value="1"/>
</dbReference>
<dbReference type="CDD" id="cd06558">
    <property type="entry name" value="crotonase-like"/>
    <property type="match status" value="1"/>
</dbReference>
<feature type="domain" description="3-hydroxyacyl-CoA dehydrogenase NAD binding" evidence="12">
    <location>
        <begin position="331"/>
        <end position="508"/>
    </location>
</feature>
<dbReference type="InterPro" id="IPR006176">
    <property type="entry name" value="3-OHacyl-CoA_DH_NAD-bd"/>
</dbReference>
<evidence type="ECO:0000256" key="1">
    <source>
        <dbReference type="ARBA" id="ARBA00005005"/>
    </source>
</evidence>
<keyword evidence="13" id="KW-0413">Isomerase</keyword>
<keyword evidence="8 13" id="KW-0456">Lyase</keyword>
<dbReference type="SUPFAM" id="SSF48179">
    <property type="entry name" value="6-phosphogluconate dehydrogenase C-terminal domain-like"/>
    <property type="match status" value="2"/>
</dbReference>
<dbReference type="InterPro" id="IPR001753">
    <property type="entry name" value="Enoyl-CoA_hydra/iso"/>
</dbReference>
<evidence type="ECO:0000256" key="4">
    <source>
        <dbReference type="ARBA" id="ARBA00022963"/>
    </source>
</evidence>
<dbReference type="SUPFAM" id="SSF52096">
    <property type="entry name" value="ClpP/crotonase"/>
    <property type="match status" value="1"/>
</dbReference>
<dbReference type="Pfam" id="PF02737">
    <property type="entry name" value="3HCDH_N"/>
    <property type="match status" value="1"/>
</dbReference>
<keyword evidence="5 13" id="KW-0560">Oxidoreductase</keyword>
<proteinExistence type="inferred from homology"/>
<evidence type="ECO:0000259" key="12">
    <source>
        <dbReference type="Pfam" id="PF02737"/>
    </source>
</evidence>
<dbReference type="InterPro" id="IPR006108">
    <property type="entry name" value="3HC_DH_C"/>
</dbReference>
<dbReference type="InterPro" id="IPR029045">
    <property type="entry name" value="ClpP/crotonase-like_dom_sf"/>
</dbReference>
<dbReference type="SUPFAM" id="SSF51735">
    <property type="entry name" value="NAD(P)-binding Rossmann-fold domains"/>
    <property type="match status" value="1"/>
</dbReference>
<evidence type="ECO:0000256" key="6">
    <source>
        <dbReference type="ARBA" id="ARBA00023027"/>
    </source>
</evidence>
<dbReference type="EMBL" id="JAUSVX010000012">
    <property type="protein sequence ID" value="MDQ0472508.1"/>
    <property type="molecule type" value="Genomic_DNA"/>
</dbReference>
<reference evidence="13 14" key="1">
    <citation type="submission" date="2023-07" db="EMBL/GenBank/DDBJ databases">
        <title>Genomic Encyclopedia of Type Strains, Phase IV (KMG-IV): sequencing the most valuable type-strain genomes for metagenomic binning, comparative biology and taxonomic classification.</title>
        <authorList>
            <person name="Goeker M."/>
        </authorList>
    </citation>
    <scope>NUCLEOTIDE SEQUENCE [LARGE SCALE GENOMIC DNA]</scope>
    <source>
        <strain evidence="13 14">DSM 19619</strain>
    </source>
</reference>
<keyword evidence="6" id="KW-0520">NAD</keyword>
<dbReference type="Gene3D" id="1.10.1040.50">
    <property type="match status" value="1"/>
</dbReference>
<evidence type="ECO:0000256" key="5">
    <source>
        <dbReference type="ARBA" id="ARBA00023002"/>
    </source>
</evidence>
<evidence type="ECO:0000256" key="7">
    <source>
        <dbReference type="ARBA" id="ARBA00023098"/>
    </source>
</evidence>
<dbReference type="PANTHER" id="PTHR43612">
    <property type="entry name" value="TRIFUNCTIONAL ENZYME SUBUNIT ALPHA"/>
    <property type="match status" value="1"/>
</dbReference>
<dbReference type="GO" id="GO:0008692">
    <property type="term" value="F:3-hydroxybutyryl-CoA epimerase activity"/>
    <property type="evidence" value="ECO:0007669"/>
    <property type="project" value="UniProtKB-EC"/>
</dbReference>
<dbReference type="Pfam" id="PF00725">
    <property type="entry name" value="3HCDH"/>
    <property type="match status" value="1"/>
</dbReference>
<comment type="catalytic activity">
    <reaction evidence="10">
        <text>a (3S)-3-hydroxyacyl-CoA + NAD(+) = a 3-oxoacyl-CoA + NADH + H(+)</text>
        <dbReference type="Rhea" id="RHEA:22432"/>
        <dbReference type="ChEBI" id="CHEBI:15378"/>
        <dbReference type="ChEBI" id="CHEBI:57318"/>
        <dbReference type="ChEBI" id="CHEBI:57540"/>
        <dbReference type="ChEBI" id="CHEBI:57945"/>
        <dbReference type="ChEBI" id="CHEBI:90726"/>
        <dbReference type="EC" id="1.1.1.35"/>
    </reaction>
</comment>
<dbReference type="RefSeq" id="WP_307279430.1">
    <property type="nucleotide sequence ID" value="NZ_JAUSVX010000012.1"/>
</dbReference>
<dbReference type="GO" id="GO:0004300">
    <property type="term" value="F:enoyl-CoA hydratase activity"/>
    <property type="evidence" value="ECO:0007669"/>
    <property type="project" value="UniProtKB-EC"/>
</dbReference>
<protein>
    <submittedName>
        <fullName evidence="13">3-hydroxyacyl-CoA dehydrogenase/enoyl-CoA hydratase/3-hydroxybutyryl-CoA epimerase</fullName>
        <ecNumber evidence="13">1.1.1.35</ecNumber>
        <ecNumber evidence="13">4.2.1.17</ecNumber>
        <ecNumber evidence="13">5.1.2.3</ecNumber>
    </submittedName>
</protein>
<keyword evidence="9" id="KW-0511">Multifunctional enzyme</keyword>
<keyword evidence="14" id="KW-1185">Reference proteome</keyword>
<sequence length="737" mass="78607">MDLVNFHFDVDADGIAVATWDMPGRSMNVITLDVMDELAAIVERVAGDGAIKGCVIASGKESFSGGADLTMLESLGRAYREKRAAAGETAAMQSFFEGTRRLSLLYRRLETSGKPFAAAIGGVCLGGAFELALACHHRVGAADDDKARVGLPEVKVGLFPGAGGTTRVSRLMQPGDALQMLARGEQLKMAQALKMGLVHALAPKAEIVDKAKDWVKANPAAKAPWDVDGFRLPGGLVYSKGGMMVFPPANALYRRETCDNYPAARAILQTVYEGLQLPFDQALRVESRHFAKVLLSPEAAAMIRTLFVSMQDLNKGARRPAGVPATALKRIGVVGAGFMGAGIAYVSALAGLEVVLVDRDQAAADKGKAHSDALITGQVMKGRASLADKQALLARITATPDYGALAGVDLVVEAVFEDRAVKAEVIGKVEAVIGPDTVFASNTSTLPITSLAENAGRPGNFVGIHFFSPVEKMLLVEVIKAEKTGDHAVAAALDYVRALKKTPILVNDGRGFFANRCVLNFVREGHLMLAEGVPPAMIETVARLAGMPVGPLSLNDEVAIDLAWKILQATKHDLGEGSVDPAQEALLDIMVNRLGRLGRKNGKGFYDYPDKGQKRLWPGLADLQPVRLDPDAIDVQRLKHRFLVVQALEAARTVEEGIVTDVREADVGSILGFGFAPFTGGALSYIDGMGVPAFVRLCEELARDHGPRFAPGALLKDMAAADERFYRRFPPPARKAA</sequence>
<evidence type="ECO:0000256" key="10">
    <source>
        <dbReference type="ARBA" id="ARBA00049556"/>
    </source>
</evidence>
<evidence type="ECO:0000313" key="14">
    <source>
        <dbReference type="Proteomes" id="UP001242480"/>
    </source>
</evidence>
<gene>
    <name evidence="13" type="ORF">QO011_005537</name>
</gene>
<dbReference type="InterPro" id="IPR036291">
    <property type="entry name" value="NAD(P)-bd_dom_sf"/>
</dbReference>
<organism evidence="13 14">
    <name type="scientific">Labrys wisconsinensis</name>
    <dbReference type="NCBI Taxonomy" id="425677"/>
    <lineage>
        <taxon>Bacteria</taxon>
        <taxon>Pseudomonadati</taxon>
        <taxon>Pseudomonadota</taxon>
        <taxon>Alphaproteobacteria</taxon>
        <taxon>Hyphomicrobiales</taxon>
        <taxon>Xanthobacteraceae</taxon>
        <taxon>Labrys</taxon>
    </lineage>
</organism>
<dbReference type="EC" id="4.2.1.17" evidence="13"/>
<evidence type="ECO:0000256" key="2">
    <source>
        <dbReference type="ARBA" id="ARBA00007005"/>
    </source>
</evidence>
<feature type="domain" description="3-hydroxyacyl-CoA dehydrogenase C-terminal" evidence="11">
    <location>
        <begin position="511"/>
        <end position="608"/>
    </location>
</feature>
<dbReference type="EC" id="1.1.1.35" evidence="13"/>
<evidence type="ECO:0000259" key="11">
    <source>
        <dbReference type="Pfam" id="PF00725"/>
    </source>
</evidence>
<dbReference type="Pfam" id="PF00378">
    <property type="entry name" value="ECH_1"/>
    <property type="match status" value="1"/>
</dbReference>
<dbReference type="InterPro" id="IPR008927">
    <property type="entry name" value="6-PGluconate_DH-like_C_sf"/>
</dbReference>
<evidence type="ECO:0000256" key="3">
    <source>
        <dbReference type="ARBA" id="ARBA00022832"/>
    </source>
</evidence>
<evidence type="ECO:0000256" key="9">
    <source>
        <dbReference type="ARBA" id="ARBA00023268"/>
    </source>
</evidence>
<dbReference type="PANTHER" id="PTHR43612:SF3">
    <property type="entry name" value="TRIFUNCTIONAL ENZYME SUBUNIT ALPHA, MITOCHONDRIAL"/>
    <property type="match status" value="1"/>
</dbReference>
<keyword evidence="7" id="KW-0443">Lipid metabolism</keyword>
<keyword evidence="3" id="KW-0276">Fatty acid metabolism</keyword>
<name>A0ABU0JE05_9HYPH</name>
<dbReference type="GO" id="GO:0003857">
    <property type="term" value="F:(3S)-3-hydroxyacyl-CoA dehydrogenase (NAD+) activity"/>
    <property type="evidence" value="ECO:0007669"/>
    <property type="project" value="UniProtKB-EC"/>
</dbReference>
<keyword evidence="4" id="KW-0442">Lipid degradation</keyword>
<dbReference type="Proteomes" id="UP001242480">
    <property type="component" value="Unassembled WGS sequence"/>
</dbReference>
<comment type="similarity">
    <text evidence="2">In the central section; belongs to the 3-hydroxyacyl-CoA dehydrogenase family.</text>
</comment>